<reference evidence="2" key="1">
    <citation type="submission" date="2016-06" db="EMBL/GenBank/DDBJ databases">
        <title>Parallel loss of symbiosis genes in relatives of nitrogen-fixing non-legume Parasponia.</title>
        <authorList>
            <person name="Van Velzen R."/>
            <person name="Holmer R."/>
            <person name="Bu F."/>
            <person name="Rutten L."/>
            <person name="Van Zeijl A."/>
            <person name="Liu W."/>
            <person name="Santuari L."/>
            <person name="Cao Q."/>
            <person name="Sharma T."/>
            <person name="Shen D."/>
            <person name="Roswanjaya Y."/>
            <person name="Wardhani T."/>
            <person name="Kalhor M.S."/>
            <person name="Jansen J."/>
            <person name="Van den Hoogen J."/>
            <person name="Gungor B."/>
            <person name="Hartog M."/>
            <person name="Hontelez J."/>
            <person name="Verver J."/>
            <person name="Yang W.-C."/>
            <person name="Schijlen E."/>
            <person name="Repin R."/>
            <person name="Schilthuizen M."/>
            <person name="Schranz E."/>
            <person name="Heidstra R."/>
            <person name="Miyata K."/>
            <person name="Fedorova E."/>
            <person name="Kohlen W."/>
            <person name="Bisseling T."/>
            <person name="Smit S."/>
            <person name="Geurts R."/>
        </authorList>
    </citation>
    <scope>NUCLEOTIDE SEQUENCE [LARGE SCALE GENOMIC DNA]</scope>
    <source>
        <strain evidence="2">cv. WU1-14</strain>
    </source>
</reference>
<accession>A0A2P5D4C8</accession>
<evidence type="ECO:0000313" key="1">
    <source>
        <dbReference type="EMBL" id="PON68137.1"/>
    </source>
</evidence>
<keyword evidence="2" id="KW-1185">Reference proteome</keyword>
<dbReference type="Proteomes" id="UP000237105">
    <property type="component" value="Unassembled WGS sequence"/>
</dbReference>
<name>A0A2P5D4C8_PARAD</name>
<dbReference type="EMBL" id="JXTB01000065">
    <property type="protein sequence ID" value="PON68137.1"/>
    <property type="molecule type" value="Genomic_DNA"/>
</dbReference>
<evidence type="ECO:0000313" key="2">
    <source>
        <dbReference type="Proteomes" id="UP000237105"/>
    </source>
</evidence>
<proteinExistence type="predicted"/>
<sequence>MLCRQCWRHRLRVSWLQLARCSGGRRWGYWQDLRWLGVCMCGLMRRQTINLPSLAQINGMQRQTKLLRFHAAKTLADLIDASP</sequence>
<dbReference type="AlphaFoldDB" id="A0A2P5D4C8"/>
<dbReference type="OrthoDB" id="10481593at2759"/>
<organism evidence="1 2">
    <name type="scientific">Parasponia andersonii</name>
    <name type="common">Sponia andersonii</name>
    <dbReference type="NCBI Taxonomy" id="3476"/>
    <lineage>
        <taxon>Eukaryota</taxon>
        <taxon>Viridiplantae</taxon>
        <taxon>Streptophyta</taxon>
        <taxon>Embryophyta</taxon>
        <taxon>Tracheophyta</taxon>
        <taxon>Spermatophyta</taxon>
        <taxon>Magnoliopsida</taxon>
        <taxon>eudicotyledons</taxon>
        <taxon>Gunneridae</taxon>
        <taxon>Pentapetalae</taxon>
        <taxon>rosids</taxon>
        <taxon>fabids</taxon>
        <taxon>Rosales</taxon>
        <taxon>Cannabaceae</taxon>
        <taxon>Parasponia</taxon>
    </lineage>
</organism>
<gene>
    <name evidence="1" type="ORF">PanWU01x14_096970</name>
</gene>
<comment type="caution">
    <text evidence="1">The sequence shown here is derived from an EMBL/GenBank/DDBJ whole genome shotgun (WGS) entry which is preliminary data.</text>
</comment>
<protein>
    <submittedName>
        <fullName evidence="1">Uncharacterized protein</fullName>
    </submittedName>
</protein>